<gene>
    <name evidence="8" type="ORF">SAMN05216249_104117</name>
</gene>
<dbReference type="InterPro" id="IPR007412">
    <property type="entry name" value="FlgM"/>
</dbReference>
<comment type="similarity">
    <text evidence="1">Belongs to the FlgM family.</text>
</comment>
<keyword evidence="5" id="KW-0805">Transcription regulation</keyword>
<name>A0A1I0WKD3_9FIRM</name>
<evidence type="ECO:0000313" key="8">
    <source>
        <dbReference type="EMBL" id="SFA88857.1"/>
    </source>
</evidence>
<dbReference type="EMBL" id="FOJY01000004">
    <property type="protein sequence ID" value="SFA88857.1"/>
    <property type="molecule type" value="Genomic_DNA"/>
</dbReference>
<evidence type="ECO:0000256" key="1">
    <source>
        <dbReference type="ARBA" id="ARBA00005322"/>
    </source>
</evidence>
<evidence type="ECO:0000256" key="4">
    <source>
        <dbReference type="ARBA" id="ARBA00022795"/>
    </source>
</evidence>
<proteinExistence type="inferred from homology"/>
<dbReference type="SUPFAM" id="SSF101498">
    <property type="entry name" value="Anti-sigma factor FlgM"/>
    <property type="match status" value="1"/>
</dbReference>
<dbReference type="GO" id="GO:0045892">
    <property type="term" value="P:negative regulation of DNA-templated transcription"/>
    <property type="evidence" value="ECO:0007669"/>
    <property type="project" value="InterPro"/>
</dbReference>
<dbReference type="RefSeq" id="WP_092870857.1">
    <property type="nucleotide sequence ID" value="NZ_FOJY01000004.1"/>
</dbReference>
<protein>
    <recommendedName>
        <fullName evidence="2">Negative regulator of flagellin synthesis</fullName>
    </recommendedName>
</protein>
<evidence type="ECO:0000256" key="3">
    <source>
        <dbReference type="ARBA" id="ARBA00022491"/>
    </source>
</evidence>
<keyword evidence="6" id="KW-0804">Transcription</keyword>
<evidence type="ECO:0000256" key="6">
    <source>
        <dbReference type="ARBA" id="ARBA00023163"/>
    </source>
</evidence>
<dbReference type="Proteomes" id="UP000198838">
    <property type="component" value="Unassembled WGS sequence"/>
</dbReference>
<organism evidence="8 9">
    <name type="scientific">Acetitomaculum ruminis DSM 5522</name>
    <dbReference type="NCBI Taxonomy" id="1120918"/>
    <lineage>
        <taxon>Bacteria</taxon>
        <taxon>Bacillati</taxon>
        <taxon>Bacillota</taxon>
        <taxon>Clostridia</taxon>
        <taxon>Lachnospirales</taxon>
        <taxon>Lachnospiraceae</taxon>
        <taxon>Acetitomaculum</taxon>
    </lineage>
</organism>
<evidence type="ECO:0000256" key="2">
    <source>
        <dbReference type="ARBA" id="ARBA00017823"/>
    </source>
</evidence>
<reference evidence="8 9" key="1">
    <citation type="submission" date="2016-10" db="EMBL/GenBank/DDBJ databases">
        <authorList>
            <person name="de Groot N.N."/>
        </authorList>
    </citation>
    <scope>NUCLEOTIDE SEQUENCE [LARGE SCALE GENOMIC DNA]</scope>
    <source>
        <strain evidence="8 9">DSM 5522</strain>
    </source>
</reference>
<evidence type="ECO:0000259" key="7">
    <source>
        <dbReference type="Pfam" id="PF04316"/>
    </source>
</evidence>
<dbReference type="InterPro" id="IPR035890">
    <property type="entry name" value="Anti-sigma-28_factor_FlgM_sf"/>
</dbReference>
<sequence length="88" mass="9834">MRIDALSQVSAAYKVNRAKSVSKTQYNNIKDQVSISDFGKDYQIARKAVAEASDIREDLVSELKNKIDNGDYEVSADDFATKLLEAMK</sequence>
<keyword evidence="3" id="KW-0678">Repressor</keyword>
<dbReference type="AlphaFoldDB" id="A0A1I0WKD3"/>
<accession>A0A1I0WKD3</accession>
<dbReference type="NCBIfam" id="TIGR03824">
    <property type="entry name" value="FlgM_jcvi"/>
    <property type="match status" value="1"/>
</dbReference>
<dbReference type="STRING" id="1120918.SAMN05216249_104117"/>
<feature type="domain" description="Anti-sigma-28 factor FlgM C-terminal" evidence="7">
    <location>
        <begin position="31"/>
        <end position="85"/>
    </location>
</feature>
<dbReference type="OrthoDB" id="1767600at2"/>
<keyword evidence="4" id="KW-1005">Bacterial flagellum biogenesis</keyword>
<dbReference type="InterPro" id="IPR031316">
    <property type="entry name" value="FlgM_C"/>
</dbReference>
<dbReference type="Pfam" id="PF04316">
    <property type="entry name" value="FlgM"/>
    <property type="match status" value="1"/>
</dbReference>
<evidence type="ECO:0000313" key="9">
    <source>
        <dbReference type="Proteomes" id="UP000198838"/>
    </source>
</evidence>
<dbReference type="GO" id="GO:0044781">
    <property type="term" value="P:bacterial-type flagellum organization"/>
    <property type="evidence" value="ECO:0007669"/>
    <property type="project" value="UniProtKB-KW"/>
</dbReference>
<keyword evidence="9" id="KW-1185">Reference proteome</keyword>
<evidence type="ECO:0000256" key="5">
    <source>
        <dbReference type="ARBA" id="ARBA00023015"/>
    </source>
</evidence>